<evidence type="ECO:0000256" key="2">
    <source>
        <dbReference type="ARBA" id="ARBA00022908"/>
    </source>
</evidence>
<proteinExistence type="inferred from homology"/>
<protein>
    <submittedName>
        <fullName evidence="8">Tyrosine-type recombinase/integrase</fullName>
    </submittedName>
</protein>
<evidence type="ECO:0000313" key="9">
    <source>
        <dbReference type="Proteomes" id="UP001249240"/>
    </source>
</evidence>
<dbReference type="InterPro" id="IPR013762">
    <property type="entry name" value="Integrase-like_cat_sf"/>
</dbReference>
<reference evidence="8" key="1">
    <citation type="submission" date="2023-03" db="EMBL/GenBank/DDBJ databases">
        <authorList>
            <person name="Shen W."/>
            <person name="Cai J."/>
        </authorList>
    </citation>
    <scope>NUCLEOTIDE SEQUENCE</scope>
    <source>
        <strain evidence="8">B646-2</strain>
    </source>
</reference>
<comment type="caution">
    <text evidence="8">The sequence shown here is derived from an EMBL/GenBank/DDBJ whole genome shotgun (WGS) entry which is preliminary data.</text>
</comment>
<evidence type="ECO:0000313" key="8">
    <source>
        <dbReference type="EMBL" id="MDT2536785.1"/>
    </source>
</evidence>
<dbReference type="PANTHER" id="PTHR30349">
    <property type="entry name" value="PHAGE INTEGRASE-RELATED"/>
    <property type="match status" value="1"/>
</dbReference>
<dbReference type="SUPFAM" id="SSF56349">
    <property type="entry name" value="DNA breaking-rejoining enzymes"/>
    <property type="match status" value="1"/>
</dbReference>
<dbReference type="InterPro" id="IPR044068">
    <property type="entry name" value="CB"/>
</dbReference>
<dbReference type="PROSITE" id="PS51898">
    <property type="entry name" value="TYR_RECOMBINASE"/>
    <property type="match status" value="1"/>
</dbReference>
<dbReference type="AlphaFoldDB" id="A0AAW8SVZ9"/>
<dbReference type="Gene3D" id="1.10.150.130">
    <property type="match status" value="1"/>
</dbReference>
<dbReference type="Gene3D" id="1.10.443.10">
    <property type="entry name" value="Intergrase catalytic core"/>
    <property type="match status" value="1"/>
</dbReference>
<dbReference type="EMBL" id="JARPXM010000001">
    <property type="protein sequence ID" value="MDT2536785.1"/>
    <property type="molecule type" value="Genomic_DNA"/>
</dbReference>
<dbReference type="InterPro" id="IPR010998">
    <property type="entry name" value="Integrase_recombinase_N"/>
</dbReference>
<dbReference type="Proteomes" id="UP001249240">
    <property type="component" value="Unassembled WGS sequence"/>
</dbReference>
<feature type="domain" description="Core-binding (CB)" evidence="7">
    <location>
        <begin position="65"/>
        <end position="147"/>
    </location>
</feature>
<accession>A0AAW8SVZ9</accession>
<evidence type="ECO:0000256" key="1">
    <source>
        <dbReference type="ARBA" id="ARBA00008857"/>
    </source>
</evidence>
<evidence type="ECO:0000259" key="6">
    <source>
        <dbReference type="PROSITE" id="PS51898"/>
    </source>
</evidence>
<dbReference type="GO" id="GO:0015074">
    <property type="term" value="P:DNA integration"/>
    <property type="evidence" value="ECO:0007669"/>
    <property type="project" value="UniProtKB-KW"/>
</dbReference>
<dbReference type="PROSITE" id="PS51900">
    <property type="entry name" value="CB"/>
    <property type="match status" value="1"/>
</dbReference>
<evidence type="ECO:0000259" key="7">
    <source>
        <dbReference type="PROSITE" id="PS51900"/>
    </source>
</evidence>
<dbReference type="GO" id="GO:0006310">
    <property type="term" value="P:DNA recombination"/>
    <property type="evidence" value="ECO:0007669"/>
    <property type="project" value="UniProtKB-KW"/>
</dbReference>
<dbReference type="GO" id="GO:0003677">
    <property type="term" value="F:DNA binding"/>
    <property type="evidence" value="ECO:0007669"/>
    <property type="project" value="UniProtKB-UniRule"/>
</dbReference>
<keyword evidence="4" id="KW-0233">DNA recombination</keyword>
<dbReference type="RefSeq" id="WP_028020191.1">
    <property type="nucleotide sequence ID" value="NZ_BAAAXM010000006.1"/>
</dbReference>
<dbReference type="InterPro" id="IPR050090">
    <property type="entry name" value="Tyrosine_recombinase_XerCD"/>
</dbReference>
<dbReference type="Pfam" id="PF00589">
    <property type="entry name" value="Phage_integrase"/>
    <property type="match status" value="1"/>
</dbReference>
<name>A0AAW8SVZ9_9ENTE</name>
<gene>
    <name evidence="8" type="ORF">P7D78_01495</name>
</gene>
<dbReference type="Pfam" id="PF14659">
    <property type="entry name" value="Phage_int_SAM_3"/>
    <property type="match status" value="1"/>
</dbReference>
<dbReference type="InterPro" id="IPR002104">
    <property type="entry name" value="Integrase_catalytic"/>
</dbReference>
<evidence type="ECO:0000256" key="5">
    <source>
        <dbReference type="PROSITE-ProRule" id="PRU01248"/>
    </source>
</evidence>
<evidence type="ECO:0000256" key="3">
    <source>
        <dbReference type="ARBA" id="ARBA00023125"/>
    </source>
</evidence>
<evidence type="ECO:0000256" key="4">
    <source>
        <dbReference type="ARBA" id="ARBA00023172"/>
    </source>
</evidence>
<keyword evidence="3 5" id="KW-0238">DNA-binding</keyword>
<dbReference type="PANTHER" id="PTHR30349:SF64">
    <property type="entry name" value="PROPHAGE INTEGRASE INTD-RELATED"/>
    <property type="match status" value="1"/>
</dbReference>
<dbReference type="InterPro" id="IPR004107">
    <property type="entry name" value="Integrase_SAM-like_N"/>
</dbReference>
<sequence>MRRGENIYRRKDGRWEGRYRKGRKANGQVKYGYVYGRSLQEVRMKLYPLKVRYQSIQNTQGELCIPLQEWGNQWLLQIQSSVKPATFANYQYKLTKYVFPFLGSQQLNELTSKDGQEMVQQWSRRGLKVSTMKVILQIVCQCLNRAIKMMYLKENPFSSIQLPKEKKRKIPALSKKEQQRLEKSALKEGGVRGLPTYLALYTGLRIGEIAALRWSDIDFERNVIQVSHTYQRLALSVGKRKTQLLYDMAKTEAAVRIIPFGSKLRKLLLQQKRNTKSRYVFSHKNHPIEPRLLTYHFHRLREQAGIKGIHFHQLRHTFATRCLEAQSDILSVSAMLGHTSTRLTLDTYADSMIEQRVQVVYQMEKLLH</sequence>
<comment type="similarity">
    <text evidence="1">Belongs to the 'phage' integrase family.</text>
</comment>
<dbReference type="CDD" id="cd01189">
    <property type="entry name" value="INT_ICEBs1_C_like"/>
    <property type="match status" value="1"/>
</dbReference>
<keyword evidence="2" id="KW-0229">DNA integration</keyword>
<organism evidence="8 9">
    <name type="scientific">Enterococcus raffinosus</name>
    <dbReference type="NCBI Taxonomy" id="71452"/>
    <lineage>
        <taxon>Bacteria</taxon>
        <taxon>Bacillati</taxon>
        <taxon>Bacillota</taxon>
        <taxon>Bacilli</taxon>
        <taxon>Lactobacillales</taxon>
        <taxon>Enterococcaceae</taxon>
        <taxon>Enterococcus</taxon>
    </lineage>
</organism>
<feature type="domain" description="Tyr recombinase" evidence="6">
    <location>
        <begin position="168"/>
        <end position="362"/>
    </location>
</feature>
<dbReference type="InterPro" id="IPR011010">
    <property type="entry name" value="DNA_brk_join_enz"/>
</dbReference>